<evidence type="ECO:0000313" key="2">
    <source>
        <dbReference type="Proteomes" id="UP000813461"/>
    </source>
</evidence>
<proteinExistence type="predicted"/>
<protein>
    <submittedName>
        <fullName evidence="1">Uncharacterized protein</fullName>
    </submittedName>
</protein>
<accession>A0A8K0QWC7</accession>
<keyword evidence="2" id="KW-1185">Reference proteome</keyword>
<evidence type="ECO:0000313" key="1">
    <source>
        <dbReference type="EMBL" id="KAH7075134.1"/>
    </source>
</evidence>
<dbReference type="Proteomes" id="UP000813461">
    <property type="component" value="Unassembled WGS sequence"/>
</dbReference>
<dbReference type="AlphaFoldDB" id="A0A8K0QWC7"/>
<name>A0A8K0QWC7_9PLEO</name>
<sequence length="316" mass="34941">MQAGECHNSTGHEPVVANCEIAKQRKENDKRERVFLITTRGWLSRTLDRLERSFESSFEKLIAGTLRPDKLRSDKCPETLTSLTWNFMAEEKKEMSAHDSPSENRYSARNSAVQITADQYGIKTAPEVPDADAYPPHRARGKVSTFPILLPQALRVGCMSTQQAVRESSLSLIAPRLPVARCLTLGSIDTVFFLPRQIPAGHAWLPQPAALQSRICVPSAHNACIASRHSQSRCLKRGNPIKALRYVPQTPQQGFGVGCATTGSNARANSATVRFPVAHHPPIQARFDYFLLACSKRCRGLAMRVKGQDVRGGELL</sequence>
<reference evidence="1" key="1">
    <citation type="journal article" date="2021" name="Nat. Commun.">
        <title>Genetic determinants of endophytism in the Arabidopsis root mycobiome.</title>
        <authorList>
            <person name="Mesny F."/>
            <person name="Miyauchi S."/>
            <person name="Thiergart T."/>
            <person name="Pickel B."/>
            <person name="Atanasova L."/>
            <person name="Karlsson M."/>
            <person name="Huettel B."/>
            <person name="Barry K.W."/>
            <person name="Haridas S."/>
            <person name="Chen C."/>
            <person name="Bauer D."/>
            <person name="Andreopoulos W."/>
            <person name="Pangilinan J."/>
            <person name="LaButti K."/>
            <person name="Riley R."/>
            <person name="Lipzen A."/>
            <person name="Clum A."/>
            <person name="Drula E."/>
            <person name="Henrissat B."/>
            <person name="Kohler A."/>
            <person name="Grigoriev I.V."/>
            <person name="Martin F.M."/>
            <person name="Hacquard S."/>
        </authorList>
    </citation>
    <scope>NUCLEOTIDE SEQUENCE</scope>
    <source>
        <strain evidence="1">MPI-SDFR-AT-0120</strain>
    </source>
</reference>
<gene>
    <name evidence="1" type="ORF">FB567DRAFT_553402</name>
</gene>
<dbReference type="EMBL" id="JAGMVJ010000020">
    <property type="protein sequence ID" value="KAH7075134.1"/>
    <property type="molecule type" value="Genomic_DNA"/>
</dbReference>
<comment type="caution">
    <text evidence="1">The sequence shown here is derived from an EMBL/GenBank/DDBJ whole genome shotgun (WGS) entry which is preliminary data.</text>
</comment>
<organism evidence="1 2">
    <name type="scientific">Paraphoma chrysanthemicola</name>
    <dbReference type="NCBI Taxonomy" id="798071"/>
    <lineage>
        <taxon>Eukaryota</taxon>
        <taxon>Fungi</taxon>
        <taxon>Dikarya</taxon>
        <taxon>Ascomycota</taxon>
        <taxon>Pezizomycotina</taxon>
        <taxon>Dothideomycetes</taxon>
        <taxon>Pleosporomycetidae</taxon>
        <taxon>Pleosporales</taxon>
        <taxon>Pleosporineae</taxon>
        <taxon>Phaeosphaeriaceae</taxon>
        <taxon>Paraphoma</taxon>
    </lineage>
</organism>